<dbReference type="Gene3D" id="1.10.260.40">
    <property type="entry name" value="lambda repressor-like DNA-binding domains"/>
    <property type="match status" value="1"/>
</dbReference>
<dbReference type="InterPro" id="IPR052345">
    <property type="entry name" value="Rad_response_metalloprotease"/>
</dbReference>
<sequence>MSISALITPEVLKWARTSAKYSIEEVAQIQGFTKEKLIRWESGESRPTVKQLEKLAKQYNRPISVFYLPKPPYDFTPLRDFRKGENYKNSQALLYIIREITEKQKWMSSFLQSIGHNSLPFVGKFNINSEYKEVANYIKEYFGFQDFNWKNNLQEVMFALESKGLFISRSSNFHSKMILNVEEVRGLAIVDKYAPFIFINSRDAPVAQLFTLFHEVAHISIDSEGISNIDSIDYQSDLENKYDKAEILCNRIASEILIPEEEVKNQIKLISKVDNNFIDQYSNSKGISRLAVATKLMNLKYISKETYNSLIKKYRIEYENSLKKTNSEDKKRKPNWYYLQRSRNSINFSKIVMSGFYVGNISGVEASSLLGVKVSNFKKYIKYLS</sequence>
<dbReference type="SUPFAM" id="SSF47413">
    <property type="entry name" value="lambda repressor-like DNA-binding domains"/>
    <property type="match status" value="1"/>
</dbReference>
<dbReference type="GO" id="GO:0003677">
    <property type="term" value="F:DNA binding"/>
    <property type="evidence" value="ECO:0007669"/>
    <property type="project" value="InterPro"/>
</dbReference>
<dbReference type="InterPro" id="IPR010359">
    <property type="entry name" value="IrrE_HExxH"/>
</dbReference>
<dbReference type="Gene3D" id="1.10.10.2910">
    <property type="match status" value="1"/>
</dbReference>
<dbReference type="PROSITE" id="PS50943">
    <property type="entry name" value="HTH_CROC1"/>
    <property type="match status" value="1"/>
</dbReference>
<evidence type="ECO:0000313" key="3">
    <source>
        <dbReference type="EMBL" id="EKR55182.1"/>
    </source>
</evidence>
<dbReference type="PANTHER" id="PTHR43236:SF2">
    <property type="entry name" value="BLL0069 PROTEIN"/>
    <property type="match status" value="1"/>
</dbReference>
<dbReference type="AlphaFoldDB" id="A0A0E2D598"/>
<dbReference type="Pfam" id="PF06114">
    <property type="entry name" value="Peptidase_M78"/>
    <property type="match status" value="1"/>
</dbReference>
<organism evidence="3 4">
    <name type="scientific">Leptospira interrogans str. UI 12758</name>
    <dbReference type="NCBI Taxonomy" id="1049938"/>
    <lineage>
        <taxon>Bacteria</taxon>
        <taxon>Pseudomonadati</taxon>
        <taxon>Spirochaetota</taxon>
        <taxon>Spirochaetia</taxon>
        <taxon>Leptospirales</taxon>
        <taxon>Leptospiraceae</taxon>
        <taxon>Leptospira</taxon>
    </lineage>
</organism>
<dbReference type="Pfam" id="PF01381">
    <property type="entry name" value="HTH_3"/>
    <property type="match status" value="1"/>
</dbReference>
<evidence type="ECO:0000259" key="2">
    <source>
        <dbReference type="PROSITE" id="PS50943"/>
    </source>
</evidence>
<dbReference type="SMART" id="SM00530">
    <property type="entry name" value="HTH_XRE"/>
    <property type="match status" value="1"/>
</dbReference>
<feature type="domain" description="HTH cro/C1-type" evidence="2">
    <location>
        <begin position="12"/>
        <end position="66"/>
    </location>
</feature>
<comment type="similarity">
    <text evidence="1">Belongs to the short-chain fatty acyl-CoA assimilation regulator (ScfR) family.</text>
</comment>
<dbReference type="PANTHER" id="PTHR43236">
    <property type="entry name" value="ANTITOXIN HIGA1"/>
    <property type="match status" value="1"/>
</dbReference>
<dbReference type="InterPro" id="IPR001387">
    <property type="entry name" value="Cro/C1-type_HTH"/>
</dbReference>
<name>A0A0E2D598_LEPIR</name>
<dbReference type="EMBL" id="AHNR02000034">
    <property type="protein sequence ID" value="EKR55182.1"/>
    <property type="molecule type" value="Genomic_DNA"/>
</dbReference>
<gene>
    <name evidence="3" type="ORF">LEP1GSC105_0070</name>
</gene>
<proteinExistence type="inferred from homology"/>
<accession>A0A0E2D598</accession>
<dbReference type="Proteomes" id="UP000001340">
    <property type="component" value="Unassembled WGS sequence"/>
</dbReference>
<dbReference type="CDD" id="cd00093">
    <property type="entry name" value="HTH_XRE"/>
    <property type="match status" value="1"/>
</dbReference>
<evidence type="ECO:0000313" key="4">
    <source>
        <dbReference type="Proteomes" id="UP000001340"/>
    </source>
</evidence>
<reference evidence="3 4" key="1">
    <citation type="submission" date="2012-10" db="EMBL/GenBank/DDBJ databases">
        <authorList>
            <person name="Harkins D.M."/>
            <person name="Durkin A.S."/>
            <person name="Brinkac L.M."/>
            <person name="Haft D.H."/>
            <person name="Selengut J.D."/>
            <person name="Sanka R."/>
            <person name="DePew J."/>
            <person name="Purushe J."/>
            <person name="Chanthongthip A."/>
            <person name="Lattana O."/>
            <person name="Phetsouvanh R."/>
            <person name="Newton P.N."/>
            <person name="Vinetz J.M."/>
            <person name="Sutton G.G."/>
            <person name="Nierman W.C."/>
            <person name="Fouts D.E."/>
        </authorList>
    </citation>
    <scope>NUCLEOTIDE SEQUENCE [LARGE SCALE GENOMIC DNA]</scope>
    <source>
        <strain evidence="3 4">UI 12758</strain>
    </source>
</reference>
<dbReference type="InterPro" id="IPR010982">
    <property type="entry name" value="Lambda_DNA-bd_dom_sf"/>
</dbReference>
<evidence type="ECO:0000256" key="1">
    <source>
        <dbReference type="ARBA" id="ARBA00007227"/>
    </source>
</evidence>
<dbReference type="RefSeq" id="WP_002123560.1">
    <property type="nucleotide sequence ID" value="NZ_AHNR02000034.1"/>
</dbReference>
<protein>
    <submittedName>
        <fullName evidence="3">PF06114 domain protein</fullName>
    </submittedName>
</protein>
<comment type="caution">
    <text evidence="3">The sequence shown here is derived from an EMBL/GenBank/DDBJ whole genome shotgun (WGS) entry which is preliminary data.</text>
</comment>